<dbReference type="EMBL" id="CAJOBA010048105">
    <property type="protein sequence ID" value="CAF4208951.1"/>
    <property type="molecule type" value="Genomic_DNA"/>
</dbReference>
<reference evidence="2" key="1">
    <citation type="submission" date="2021-02" db="EMBL/GenBank/DDBJ databases">
        <authorList>
            <person name="Nowell W R."/>
        </authorList>
    </citation>
    <scope>NUCLEOTIDE SEQUENCE</scope>
</reference>
<evidence type="ECO:0000313" key="3">
    <source>
        <dbReference type="Proteomes" id="UP000682733"/>
    </source>
</evidence>
<protein>
    <submittedName>
        <fullName evidence="2">Uncharacterized protein</fullName>
    </submittedName>
</protein>
<gene>
    <name evidence="1" type="ORF">OVA965_LOCUS33073</name>
    <name evidence="2" type="ORF">TMI583_LOCUS33952</name>
</gene>
<name>A0A8S2S6Q9_9BILA</name>
<dbReference type="Proteomes" id="UP000682733">
    <property type="component" value="Unassembled WGS sequence"/>
</dbReference>
<sequence length="98" mass="11423">HSRTDQAMLRSNNHVEGWHNKLHKSFQCEHPTLWTFLEKLKTAESSLQLDLTAINAGQEAKLQQKRYADHNKRLINLIKYPHPNIEQQIAAIAHNIHL</sequence>
<feature type="non-terminal residue" evidence="2">
    <location>
        <position position="1"/>
    </location>
</feature>
<dbReference type="AlphaFoldDB" id="A0A8S2S6Q9"/>
<dbReference type="Proteomes" id="UP000677228">
    <property type="component" value="Unassembled WGS sequence"/>
</dbReference>
<proteinExistence type="predicted"/>
<evidence type="ECO:0000313" key="2">
    <source>
        <dbReference type="EMBL" id="CAF4208951.1"/>
    </source>
</evidence>
<dbReference type="EMBL" id="CAJNOK010026373">
    <property type="protein sequence ID" value="CAF1401902.1"/>
    <property type="molecule type" value="Genomic_DNA"/>
</dbReference>
<organism evidence="2 3">
    <name type="scientific">Didymodactylos carnosus</name>
    <dbReference type="NCBI Taxonomy" id="1234261"/>
    <lineage>
        <taxon>Eukaryota</taxon>
        <taxon>Metazoa</taxon>
        <taxon>Spiralia</taxon>
        <taxon>Gnathifera</taxon>
        <taxon>Rotifera</taxon>
        <taxon>Eurotatoria</taxon>
        <taxon>Bdelloidea</taxon>
        <taxon>Philodinida</taxon>
        <taxon>Philodinidae</taxon>
        <taxon>Didymodactylos</taxon>
    </lineage>
</organism>
<evidence type="ECO:0000313" key="1">
    <source>
        <dbReference type="EMBL" id="CAF1401902.1"/>
    </source>
</evidence>
<comment type="caution">
    <text evidence="2">The sequence shown here is derived from an EMBL/GenBank/DDBJ whole genome shotgun (WGS) entry which is preliminary data.</text>
</comment>
<accession>A0A8S2S6Q9</accession>